<reference evidence="1" key="1">
    <citation type="submission" date="2019-10" db="EMBL/GenBank/DDBJ databases">
        <title>Metagenomic sequencing of thiosulfate-disproportionating enrichment culture.</title>
        <authorList>
            <person name="Umezawa K."/>
            <person name="Kojima H."/>
            <person name="Fukui M."/>
        </authorList>
    </citation>
    <scope>NUCLEOTIDE SEQUENCE</scope>
    <source>
        <strain evidence="1">45J</strain>
    </source>
</reference>
<protein>
    <submittedName>
        <fullName evidence="1">Uncharacterized protein</fullName>
    </submittedName>
</protein>
<name>A0A5J4L4W2_9ZZZZ</name>
<comment type="caution">
    <text evidence="1">The sequence shown here is derived from an EMBL/GenBank/DDBJ whole genome shotgun (WGS) entry which is preliminary data.</text>
</comment>
<accession>A0A5J4L4W2</accession>
<organism evidence="1">
    <name type="scientific">hot springs metagenome</name>
    <dbReference type="NCBI Taxonomy" id="433727"/>
    <lineage>
        <taxon>unclassified sequences</taxon>
        <taxon>metagenomes</taxon>
        <taxon>ecological metagenomes</taxon>
    </lineage>
</organism>
<dbReference type="EMBL" id="BLAB01000001">
    <property type="protein sequence ID" value="GER94282.1"/>
    <property type="molecule type" value="Genomic_DNA"/>
</dbReference>
<gene>
    <name evidence="1" type="ORF">A45J_2042</name>
</gene>
<evidence type="ECO:0000313" key="1">
    <source>
        <dbReference type="EMBL" id="GER94282.1"/>
    </source>
</evidence>
<sequence length="38" mass="4430">MKIANSDRLKAKKINELKTSAKFKLIIRCQILRKGFKP</sequence>
<dbReference type="AlphaFoldDB" id="A0A5J4L4W2"/>
<proteinExistence type="predicted"/>